<dbReference type="CDD" id="cd20141">
    <property type="entry name" value="PWWP_MBD5"/>
    <property type="match status" value="1"/>
</dbReference>
<dbReference type="InterPro" id="IPR023214">
    <property type="entry name" value="HAD_sf"/>
</dbReference>
<feature type="compositionally biased region" description="Low complexity" evidence="1">
    <location>
        <begin position="1390"/>
        <end position="1403"/>
    </location>
</feature>
<feature type="region of interest" description="Disordered" evidence="1">
    <location>
        <begin position="1026"/>
        <end position="1052"/>
    </location>
</feature>
<dbReference type="Pfam" id="PF00702">
    <property type="entry name" value="Hydrolase"/>
    <property type="match status" value="1"/>
</dbReference>
<feature type="region of interest" description="Disordered" evidence="1">
    <location>
        <begin position="288"/>
        <end position="343"/>
    </location>
</feature>
<dbReference type="GO" id="GO:0010369">
    <property type="term" value="C:chromocenter"/>
    <property type="evidence" value="ECO:0007669"/>
    <property type="project" value="TreeGrafter"/>
</dbReference>
<dbReference type="PANTHER" id="PTHR16112:SF16">
    <property type="entry name" value="SIX-BANDED, ISOFORM H"/>
    <property type="match status" value="1"/>
</dbReference>
<feature type="region of interest" description="Disordered" evidence="1">
    <location>
        <begin position="1382"/>
        <end position="1403"/>
    </location>
</feature>
<dbReference type="STRING" id="69004.A0A182QGK9"/>
<dbReference type="SUPFAM" id="SSF63748">
    <property type="entry name" value="Tudor/PWWP/MBT"/>
    <property type="match status" value="1"/>
</dbReference>
<dbReference type="SMART" id="SM00391">
    <property type="entry name" value="MBD"/>
    <property type="match status" value="1"/>
</dbReference>
<name>A0A182QGK9_9DIPT</name>
<dbReference type="Proteomes" id="UP000075886">
    <property type="component" value="Unassembled WGS sequence"/>
</dbReference>
<evidence type="ECO:0000313" key="3">
    <source>
        <dbReference type="EnsemblMetazoa" id="AFAF009742-PA"/>
    </source>
</evidence>
<feature type="region of interest" description="Disordered" evidence="1">
    <location>
        <begin position="466"/>
        <end position="492"/>
    </location>
</feature>
<dbReference type="EMBL" id="AXCN02001308">
    <property type="status" value="NOT_ANNOTATED_CDS"/>
    <property type="molecule type" value="Genomic_DNA"/>
</dbReference>
<feature type="compositionally biased region" description="Low complexity" evidence="1">
    <location>
        <begin position="662"/>
        <end position="675"/>
    </location>
</feature>
<reference evidence="3" key="2">
    <citation type="submission" date="2020-05" db="UniProtKB">
        <authorList>
            <consortium name="EnsemblMetazoa"/>
        </authorList>
    </citation>
    <scope>IDENTIFICATION</scope>
    <source>
        <strain evidence="3">FAR1</strain>
    </source>
</reference>
<dbReference type="SFLD" id="SFLDG01129">
    <property type="entry name" value="C1.5:_HAD__Beta-PGM__Phosphata"/>
    <property type="match status" value="1"/>
</dbReference>
<dbReference type="GO" id="GO:0005634">
    <property type="term" value="C:nucleus"/>
    <property type="evidence" value="ECO:0007669"/>
    <property type="project" value="TreeGrafter"/>
</dbReference>
<dbReference type="Gene3D" id="1.10.150.720">
    <property type="entry name" value="Haloacid dehalogenase-like hydrolase"/>
    <property type="match status" value="1"/>
</dbReference>
<dbReference type="Pfam" id="PF00855">
    <property type="entry name" value="PWWP"/>
    <property type="match status" value="1"/>
</dbReference>
<dbReference type="InterPro" id="IPR036412">
    <property type="entry name" value="HAD-like_sf"/>
</dbReference>
<feature type="region of interest" description="Disordered" evidence="1">
    <location>
        <begin position="1205"/>
        <end position="1228"/>
    </location>
</feature>
<feature type="compositionally biased region" description="Basic and acidic residues" evidence="1">
    <location>
        <begin position="622"/>
        <end position="635"/>
    </location>
</feature>
<accession>A0A182QGK9</accession>
<dbReference type="GO" id="GO:0003682">
    <property type="term" value="F:chromatin binding"/>
    <property type="evidence" value="ECO:0007669"/>
    <property type="project" value="TreeGrafter"/>
</dbReference>
<feature type="compositionally biased region" description="Low complexity" evidence="1">
    <location>
        <begin position="965"/>
        <end position="993"/>
    </location>
</feature>
<protein>
    <recommendedName>
        <fullName evidence="2">PWWP domain-containing protein</fullName>
    </recommendedName>
</protein>
<feature type="compositionally biased region" description="Basic residues" evidence="1">
    <location>
        <begin position="1534"/>
        <end position="1553"/>
    </location>
</feature>
<feature type="compositionally biased region" description="Polar residues" evidence="1">
    <location>
        <begin position="1259"/>
        <end position="1268"/>
    </location>
</feature>
<feature type="domain" description="PWWP" evidence="2">
    <location>
        <begin position="1361"/>
        <end position="1434"/>
    </location>
</feature>
<dbReference type="SFLD" id="SFLDS00003">
    <property type="entry name" value="Haloacid_Dehalogenase"/>
    <property type="match status" value="1"/>
</dbReference>
<dbReference type="PROSITE" id="PS50812">
    <property type="entry name" value="PWWP"/>
    <property type="match status" value="1"/>
</dbReference>
<dbReference type="SUPFAM" id="SSF56784">
    <property type="entry name" value="HAD-like"/>
    <property type="match status" value="1"/>
</dbReference>
<feature type="compositionally biased region" description="Basic residues" evidence="1">
    <location>
        <begin position="1500"/>
        <end position="1521"/>
    </location>
</feature>
<feature type="region of interest" description="Disordered" evidence="1">
    <location>
        <begin position="1247"/>
        <end position="1270"/>
    </location>
</feature>
<dbReference type="PANTHER" id="PTHR16112">
    <property type="entry name" value="METHYL-CPG BINDING PROTEIN, DROSOPHILA"/>
    <property type="match status" value="1"/>
</dbReference>
<dbReference type="EnsemblMetazoa" id="AFAF009742-RA">
    <property type="protein sequence ID" value="AFAF009742-PA"/>
    <property type="gene ID" value="AFAF009742"/>
</dbReference>
<feature type="region of interest" description="Disordered" evidence="1">
    <location>
        <begin position="660"/>
        <end position="694"/>
    </location>
</feature>
<feature type="region of interest" description="Disordered" evidence="1">
    <location>
        <begin position="1466"/>
        <end position="1553"/>
    </location>
</feature>
<evidence type="ECO:0000256" key="1">
    <source>
        <dbReference type="SAM" id="MobiDB-lite"/>
    </source>
</evidence>
<dbReference type="SMART" id="SM00293">
    <property type="entry name" value="PWWP"/>
    <property type="match status" value="1"/>
</dbReference>
<dbReference type="Gene3D" id="3.40.50.1000">
    <property type="entry name" value="HAD superfamily/HAD-like"/>
    <property type="match status" value="1"/>
</dbReference>
<feature type="compositionally biased region" description="Low complexity" evidence="1">
    <location>
        <begin position="1034"/>
        <end position="1043"/>
    </location>
</feature>
<sequence>MSNLCRSLSRFRLITFDVTDTLLEYAVRPERHYAQVINSVLEPRIGLTLHEGAIANAFGRCFRTMRQQYPNFGRGHSQPGEQSWHWWWRTLVEQVIVDAAAASSKRHDLPTPLLSAIAEQLIDDYTYDSRQVCWRQRPGVEAFLRQVRHQQNNARTVGIVSNFDPRLDIILRNNGIAGDGAVVDFVLTSYEAGVEKPDPAIFAQALERANELRTGGPAIEPHEALHVGNLCREDYNGARGAGWSSLLVNAPQTEKNRTALASVPCEHVYAGLPELQQRLETDSRIAQRAGNVGGRVGRDKQAGPMAAARPDNGSKQDDTISQPMQRPKPAPQPTPSTQSPSRYPTIFLNARKQVAGVPVPVPTRQHVARRLAPAQPPAPVPGMVTPATTTSTGPVLISAESVRRTVYATLPAMSFPTAGGTNGPPNTIVSSAKSAIANPPQSLTTSVPTTPSTLYKLVNAGTPRKRMPLLAPKPTVRNGEQKPITVTPPSIGRPLTAPYNNAPGWRRILRNKVIVYISPSKTELHSYEQAKEYLLTAGTCKCGLPCPFNPERFFQFDAQVPNVTMAPSAHGSGAQCAHLKRAKRLHPETTPPVAQLRPAPSAILLKTPPWRKNVPTAGPDRASPEQHKKPTFKDDPTGYLNQQTAILHSSISFLHSPDRRSPLPVVAGPGSPAAPETSPRRPLRPAFAQREAPTIKPSPIVKYEPKPVVVAGQASSGKAPTRMAYYVKANAPVEQQGTAAKVAKLNIAAPITTLTTTTTTTIARTHPIASAPLAPTSRASPHVISTVGGAQIVVIDGLQHTAGGSRIGGFPAAGLRPPAPPPTLPKPTTVVNYSLAARAPNGTTGTTTSTTPTSSAMILNGTNIIHLTPNGLSPAGGFGGLLQTHPDPSAAPKTSLSLPTNGTLVLNPAGTSIRFATDGTNSFVKPNATGAATTTTTYHYAPLTDASGSAMRKMKRLQPAPAPQPQTVTATFQQQPQPQPQPQHQQQQQPLQPSAGPFVQIASPYAGLQNIQLAPAGLSGLTVVPVSKAPMPQPQQQQQQQPQPQQPQPSPYNLLSQAQTILLPAGSMVMTSDATSATTTLLQIQNMAACQPAAASPTLALTGQTGLMLRQPPKPPPPGSFLAATTQTQPYLIGAPGTTHHHPRLAPHRQLAPATTPTPAAGTIFTVQQPHQPAPTAELDVAKRVATGGTVLLQPEVPTVLRTQPALSPNVPAPEPDGSGMCGSETEPGSGGMTITLKGPLLHAAKQPNTAKQAGAPTSEPTVGSTRTGRVLTSKLAAPRPATSSIAVRRTVTVSAASPANKQLPGPEERRKLSLAASPHHPEVLPEQSCDVIGSSSALSLGSARDDECEAKPATGCPFGVGDLVWGAVRGFPAWPGKVLRDGDAGALDQQQQQVEQQEPQQPARNSVWVRWFGTGRTHAERVDVATLRSLSEGLEMHHRAQKDARKSRKLNAQLEQAIQQAMQELDHASTGSGSGSGGYGRHGHQTTNTAGTVGGGQHRCGRYRRRRHPRRPPPGKHHAVVRTGTGSTSGQLRTRRTGNVRYLRGSKLKAKS</sequence>
<dbReference type="InterPro" id="IPR044924">
    <property type="entry name" value="HAD-SF_hydro_IA_REG-2-like_cap"/>
</dbReference>
<feature type="region of interest" description="Disordered" evidence="1">
    <location>
        <begin position="1294"/>
        <end position="1327"/>
    </location>
</feature>
<dbReference type="InterPro" id="IPR000313">
    <property type="entry name" value="PWWP_dom"/>
</dbReference>
<evidence type="ECO:0000259" key="2">
    <source>
        <dbReference type="PROSITE" id="PS50812"/>
    </source>
</evidence>
<evidence type="ECO:0000313" key="4">
    <source>
        <dbReference type="Proteomes" id="UP000075886"/>
    </source>
</evidence>
<reference evidence="4" key="1">
    <citation type="submission" date="2014-01" db="EMBL/GenBank/DDBJ databases">
        <title>The Genome Sequence of Anopheles farauti FAR1 (V2).</title>
        <authorList>
            <consortium name="The Broad Institute Genomics Platform"/>
            <person name="Neafsey D.E."/>
            <person name="Besansky N."/>
            <person name="Howell P."/>
            <person name="Walton C."/>
            <person name="Young S.K."/>
            <person name="Zeng Q."/>
            <person name="Gargeya S."/>
            <person name="Fitzgerald M."/>
            <person name="Haas B."/>
            <person name="Abouelleil A."/>
            <person name="Allen A.W."/>
            <person name="Alvarado L."/>
            <person name="Arachchi H.M."/>
            <person name="Berlin A.M."/>
            <person name="Chapman S.B."/>
            <person name="Gainer-Dewar J."/>
            <person name="Goldberg J."/>
            <person name="Griggs A."/>
            <person name="Gujja S."/>
            <person name="Hansen M."/>
            <person name="Howarth C."/>
            <person name="Imamovic A."/>
            <person name="Ireland A."/>
            <person name="Larimer J."/>
            <person name="McCowan C."/>
            <person name="Murphy C."/>
            <person name="Pearson M."/>
            <person name="Poon T.W."/>
            <person name="Priest M."/>
            <person name="Roberts A."/>
            <person name="Saif S."/>
            <person name="Shea T."/>
            <person name="Sisk P."/>
            <person name="Sykes S."/>
            <person name="Wortman J."/>
            <person name="Nusbaum C."/>
            <person name="Birren B."/>
        </authorList>
    </citation>
    <scope>NUCLEOTIDE SEQUENCE [LARGE SCALE GENOMIC DNA]</scope>
    <source>
        <strain evidence="4">FAR1</strain>
    </source>
</reference>
<feature type="region of interest" description="Disordered" evidence="1">
    <location>
        <begin position="609"/>
        <end position="635"/>
    </location>
</feature>
<keyword evidence="4" id="KW-1185">Reference proteome</keyword>
<proteinExistence type="predicted"/>
<feature type="region of interest" description="Disordered" evidence="1">
    <location>
        <begin position="949"/>
        <end position="998"/>
    </location>
</feature>
<dbReference type="Gene3D" id="2.30.30.140">
    <property type="match status" value="1"/>
</dbReference>
<dbReference type="GO" id="GO:0003677">
    <property type="term" value="F:DNA binding"/>
    <property type="evidence" value="ECO:0007669"/>
    <property type="project" value="InterPro"/>
</dbReference>
<dbReference type="VEuPathDB" id="VectorBase:AFAF009742"/>
<dbReference type="InterPro" id="IPR001739">
    <property type="entry name" value="Methyl_CpG_DNA-bd"/>
</dbReference>
<organism evidence="3 4">
    <name type="scientific">Anopheles farauti</name>
    <dbReference type="NCBI Taxonomy" id="69004"/>
    <lineage>
        <taxon>Eukaryota</taxon>
        <taxon>Metazoa</taxon>
        <taxon>Ecdysozoa</taxon>
        <taxon>Arthropoda</taxon>
        <taxon>Hexapoda</taxon>
        <taxon>Insecta</taxon>
        <taxon>Pterygota</taxon>
        <taxon>Neoptera</taxon>
        <taxon>Endopterygota</taxon>
        <taxon>Diptera</taxon>
        <taxon>Nematocera</taxon>
        <taxon>Culicoidea</taxon>
        <taxon>Culicidae</taxon>
        <taxon>Anophelinae</taxon>
        <taxon>Anopheles</taxon>
    </lineage>
</organism>